<dbReference type="AlphaFoldDB" id="A0AAE1U7W0"/>
<reference evidence="3" key="1">
    <citation type="submission" date="2023-11" db="EMBL/GenBank/DDBJ databases">
        <title>Genome assemblies of two species of porcelain crab, Petrolisthes cinctipes and Petrolisthes manimaculis (Anomura: Porcellanidae).</title>
        <authorList>
            <person name="Angst P."/>
        </authorList>
    </citation>
    <scope>NUCLEOTIDE SEQUENCE</scope>
    <source>
        <strain evidence="3">PB745_02</strain>
        <tissue evidence="3">Gill</tissue>
    </source>
</reference>
<dbReference type="Proteomes" id="UP001292094">
    <property type="component" value="Unassembled WGS sequence"/>
</dbReference>
<name>A0AAE1U7W0_9EUCA</name>
<accession>A0AAE1U7W0</accession>
<comment type="caution">
    <text evidence="3">The sequence shown here is derived from an EMBL/GenBank/DDBJ whole genome shotgun (WGS) entry which is preliminary data.</text>
</comment>
<keyword evidence="4" id="KW-1185">Reference proteome</keyword>
<keyword evidence="1" id="KW-1133">Transmembrane helix</keyword>
<evidence type="ECO:0000313" key="4">
    <source>
        <dbReference type="Proteomes" id="UP001292094"/>
    </source>
</evidence>
<dbReference type="InterPro" id="IPR027805">
    <property type="entry name" value="Transposase_HTH_dom"/>
</dbReference>
<evidence type="ECO:0000256" key="1">
    <source>
        <dbReference type="SAM" id="Phobius"/>
    </source>
</evidence>
<dbReference type="Pfam" id="PF13613">
    <property type="entry name" value="HTH_Tnp_4"/>
    <property type="match status" value="1"/>
</dbReference>
<evidence type="ECO:0000313" key="3">
    <source>
        <dbReference type="EMBL" id="KAK4313472.1"/>
    </source>
</evidence>
<keyword evidence="1" id="KW-0812">Transmembrane</keyword>
<feature type="transmembrane region" description="Helical" evidence="1">
    <location>
        <begin position="118"/>
        <end position="141"/>
    </location>
</feature>
<sequence length="176" mass="20079">MRLLMVFSTECVFSQGKQVSALAGSNADCKRSATREMILENDESVKMYTGLKSKEVVLNLYAIITKKINYWRGPKKTKTDNSNPHPGGRAKVTDWFDDYLVTLVYIREGLSMNILASWFSLSISSVSSIILTWVNLMYCILNKYIRWPSADEIKKTLPGNYSQKYSDIIIIIIIFV</sequence>
<dbReference type="PANTHER" id="PTHR23080">
    <property type="entry name" value="THAP DOMAIN PROTEIN"/>
    <property type="match status" value="1"/>
</dbReference>
<proteinExistence type="predicted"/>
<organism evidence="3 4">
    <name type="scientific">Petrolisthes manimaculis</name>
    <dbReference type="NCBI Taxonomy" id="1843537"/>
    <lineage>
        <taxon>Eukaryota</taxon>
        <taxon>Metazoa</taxon>
        <taxon>Ecdysozoa</taxon>
        <taxon>Arthropoda</taxon>
        <taxon>Crustacea</taxon>
        <taxon>Multicrustacea</taxon>
        <taxon>Malacostraca</taxon>
        <taxon>Eumalacostraca</taxon>
        <taxon>Eucarida</taxon>
        <taxon>Decapoda</taxon>
        <taxon>Pleocyemata</taxon>
        <taxon>Anomura</taxon>
        <taxon>Galatheoidea</taxon>
        <taxon>Porcellanidae</taxon>
        <taxon>Petrolisthes</taxon>
    </lineage>
</organism>
<feature type="domain" description="Transposase Helix-turn-helix" evidence="2">
    <location>
        <begin position="96"/>
        <end position="141"/>
    </location>
</feature>
<gene>
    <name evidence="3" type="ORF">Pmani_015186</name>
</gene>
<protein>
    <recommendedName>
        <fullName evidence="2">Transposase Helix-turn-helix domain-containing protein</fullName>
    </recommendedName>
</protein>
<keyword evidence="1" id="KW-0472">Membrane</keyword>
<dbReference type="EMBL" id="JAWZYT010001303">
    <property type="protein sequence ID" value="KAK4313472.1"/>
    <property type="molecule type" value="Genomic_DNA"/>
</dbReference>
<evidence type="ECO:0000259" key="2">
    <source>
        <dbReference type="Pfam" id="PF13613"/>
    </source>
</evidence>